<evidence type="ECO:0000256" key="4">
    <source>
        <dbReference type="ARBA" id="ARBA00022723"/>
    </source>
</evidence>
<dbReference type="InterPro" id="IPR012840">
    <property type="entry name" value="NrdG2"/>
</dbReference>
<comment type="caution">
    <text evidence="8">The sequence shown here is derived from an EMBL/GenBank/DDBJ whole genome shotgun (WGS) entry which is preliminary data.</text>
</comment>
<dbReference type="Proteomes" id="UP000014977">
    <property type="component" value="Unassembled WGS sequence"/>
</dbReference>
<dbReference type="Gene3D" id="3.20.20.70">
    <property type="entry name" value="Aldolase class I"/>
    <property type="match status" value="1"/>
</dbReference>
<dbReference type="Pfam" id="PF04055">
    <property type="entry name" value="Radical_SAM"/>
    <property type="match status" value="1"/>
</dbReference>
<evidence type="ECO:0000259" key="7">
    <source>
        <dbReference type="PROSITE" id="PS51918"/>
    </source>
</evidence>
<dbReference type="PANTHER" id="PTHR30352:SF13">
    <property type="entry name" value="GLYCYL-RADICAL ENZYME ACTIVATING ENZYME YJJW-RELATED"/>
    <property type="match status" value="1"/>
</dbReference>
<evidence type="ECO:0000313" key="8">
    <source>
        <dbReference type="EMBL" id="EPR36057.1"/>
    </source>
</evidence>
<feature type="domain" description="Radical SAM core" evidence="7">
    <location>
        <begin position="13"/>
        <end position="231"/>
    </location>
</feature>
<sequence length="231" mass="25449">MRIGGLRKTSLIDYPGKVACVVFLSGCNFRCPYCHNPAMARGDAGAAVSSEAFFELLADRAGFLDGVVVSGGEPTLQADLPVLCARIKAMGYPVKLDTNGSRPEVLADLIRRGLVDYVAMDVKTDPRGYAPLIHPDPDPRDLLSSIRTIMDAGLPYEFRTTCVKPLVDPEILETICRLIHGADLYVLQQCREEEVLDPGFFQNGPNRRFSDEALSDLRKACALWVRCCEVR</sequence>
<dbReference type="InterPro" id="IPR058240">
    <property type="entry name" value="rSAM_sf"/>
</dbReference>
<dbReference type="InterPro" id="IPR034457">
    <property type="entry name" value="Organic_radical-activating"/>
</dbReference>
<dbReference type="RefSeq" id="WP_020877873.1">
    <property type="nucleotide sequence ID" value="NZ_ATHJ01000105.1"/>
</dbReference>
<dbReference type="SFLD" id="SFLDG01094">
    <property type="entry name" value="Uncharacterised_Radical_SAM_Su"/>
    <property type="match status" value="1"/>
</dbReference>
<dbReference type="EMBL" id="ATHJ01000105">
    <property type="protein sequence ID" value="EPR36057.1"/>
    <property type="molecule type" value="Genomic_DNA"/>
</dbReference>
<dbReference type="STRING" id="897.B2D07_16480"/>
<proteinExistence type="predicted"/>
<keyword evidence="2" id="KW-0004">4Fe-4S</keyword>
<dbReference type="SFLD" id="SFLDS00029">
    <property type="entry name" value="Radical_SAM"/>
    <property type="match status" value="1"/>
</dbReference>
<comment type="cofactor">
    <cofactor evidence="1">
        <name>[4Fe-4S] cluster</name>
        <dbReference type="ChEBI" id="CHEBI:49883"/>
    </cofactor>
</comment>
<evidence type="ECO:0000256" key="6">
    <source>
        <dbReference type="ARBA" id="ARBA00023014"/>
    </source>
</evidence>
<dbReference type="GO" id="GO:0003824">
    <property type="term" value="F:catalytic activity"/>
    <property type="evidence" value="ECO:0007669"/>
    <property type="project" value="InterPro"/>
</dbReference>
<gene>
    <name evidence="8" type="ORF">dsmv_0762</name>
</gene>
<dbReference type="eggNOG" id="COG1180">
    <property type="taxonomic scope" value="Bacteria"/>
</dbReference>
<name>S7TFQ1_DESML</name>
<dbReference type="InterPro" id="IPR007197">
    <property type="entry name" value="rSAM"/>
</dbReference>
<evidence type="ECO:0000256" key="3">
    <source>
        <dbReference type="ARBA" id="ARBA00022691"/>
    </source>
</evidence>
<evidence type="ECO:0000256" key="2">
    <source>
        <dbReference type="ARBA" id="ARBA00022485"/>
    </source>
</evidence>
<keyword evidence="5" id="KW-0408">Iron</keyword>
<keyword evidence="4" id="KW-0479">Metal-binding</keyword>
<evidence type="ECO:0000256" key="5">
    <source>
        <dbReference type="ARBA" id="ARBA00023004"/>
    </source>
</evidence>
<dbReference type="OrthoDB" id="9782387at2"/>
<dbReference type="AlphaFoldDB" id="S7TFQ1"/>
<accession>S7TFQ1</accession>
<dbReference type="PROSITE" id="PS51918">
    <property type="entry name" value="RADICAL_SAM"/>
    <property type="match status" value="1"/>
</dbReference>
<dbReference type="NCBIfam" id="TIGR02495">
    <property type="entry name" value="NrdG2"/>
    <property type="match status" value="1"/>
</dbReference>
<keyword evidence="6" id="KW-0411">Iron-sulfur</keyword>
<evidence type="ECO:0000256" key="1">
    <source>
        <dbReference type="ARBA" id="ARBA00001966"/>
    </source>
</evidence>
<dbReference type="CDD" id="cd01335">
    <property type="entry name" value="Radical_SAM"/>
    <property type="match status" value="1"/>
</dbReference>
<dbReference type="SUPFAM" id="SSF102114">
    <property type="entry name" value="Radical SAM enzymes"/>
    <property type="match status" value="1"/>
</dbReference>
<dbReference type="PANTHER" id="PTHR30352">
    <property type="entry name" value="PYRUVATE FORMATE-LYASE-ACTIVATING ENZYME"/>
    <property type="match status" value="1"/>
</dbReference>
<dbReference type="InterPro" id="IPR013785">
    <property type="entry name" value="Aldolase_TIM"/>
</dbReference>
<protein>
    <submittedName>
        <fullName evidence="8">Anaerobic ribonucleoside-triphosphate reductase activating protein</fullName>
    </submittedName>
</protein>
<organism evidence="8 9">
    <name type="scientific">Desulfococcus multivorans DSM 2059</name>
    <dbReference type="NCBI Taxonomy" id="1121405"/>
    <lineage>
        <taxon>Bacteria</taxon>
        <taxon>Pseudomonadati</taxon>
        <taxon>Thermodesulfobacteriota</taxon>
        <taxon>Desulfobacteria</taxon>
        <taxon>Desulfobacterales</taxon>
        <taxon>Desulfococcaceae</taxon>
        <taxon>Desulfococcus</taxon>
    </lineage>
</organism>
<dbReference type="GO" id="GO:0046872">
    <property type="term" value="F:metal ion binding"/>
    <property type="evidence" value="ECO:0007669"/>
    <property type="project" value="UniProtKB-KW"/>
</dbReference>
<evidence type="ECO:0000313" key="9">
    <source>
        <dbReference type="Proteomes" id="UP000014977"/>
    </source>
</evidence>
<keyword evidence="9" id="KW-1185">Reference proteome</keyword>
<keyword evidence="3" id="KW-0949">S-adenosyl-L-methionine</keyword>
<dbReference type="GO" id="GO:0051539">
    <property type="term" value="F:4 iron, 4 sulfur cluster binding"/>
    <property type="evidence" value="ECO:0007669"/>
    <property type="project" value="UniProtKB-KW"/>
</dbReference>
<dbReference type="PATRIC" id="fig|1121405.3.peg.3498"/>
<reference evidence="8 9" key="1">
    <citation type="journal article" date="2013" name="Genome Announc.">
        <title>Draft genome sequences for three mercury-methylating, sulfate-reducing bacteria.</title>
        <authorList>
            <person name="Brown S.D."/>
            <person name="Hurt R.A.Jr."/>
            <person name="Gilmour C.C."/>
            <person name="Elias D.A."/>
        </authorList>
    </citation>
    <scope>NUCLEOTIDE SEQUENCE [LARGE SCALE GENOMIC DNA]</scope>
    <source>
        <strain evidence="8 9">DSM 2059</strain>
    </source>
</reference>